<dbReference type="CDD" id="cd18186">
    <property type="entry name" value="BTB_POZ_ZBTB_KLHL-like"/>
    <property type="match status" value="1"/>
</dbReference>
<organism evidence="2 3">
    <name type="scientific">Apiosordaria backusii</name>
    <dbReference type="NCBI Taxonomy" id="314023"/>
    <lineage>
        <taxon>Eukaryota</taxon>
        <taxon>Fungi</taxon>
        <taxon>Dikarya</taxon>
        <taxon>Ascomycota</taxon>
        <taxon>Pezizomycotina</taxon>
        <taxon>Sordariomycetes</taxon>
        <taxon>Sordariomycetidae</taxon>
        <taxon>Sordariales</taxon>
        <taxon>Lasiosphaeriaceae</taxon>
        <taxon>Apiosordaria</taxon>
    </lineage>
</organism>
<dbReference type="Proteomes" id="UP001172159">
    <property type="component" value="Unassembled WGS sequence"/>
</dbReference>
<dbReference type="PANTHER" id="PTHR47843:SF5">
    <property type="entry name" value="BTB_POZ DOMAIN PROTEIN"/>
    <property type="match status" value="1"/>
</dbReference>
<reference evidence="2" key="1">
    <citation type="submission" date="2023-06" db="EMBL/GenBank/DDBJ databases">
        <title>Genome-scale phylogeny and comparative genomics of the fungal order Sordariales.</title>
        <authorList>
            <consortium name="Lawrence Berkeley National Laboratory"/>
            <person name="Hensen N."/>
            <person name="Bonometti L."/>
            <person name="Westerberg I."/>
            <person name="Brannstrom I.O."/>
            <person name="Guillou S."/>
            <person name="Cros-Aarteil S."/>
            <person name="Calhoun S."/>
            <person name="Haridas S."/>
            <person name="Kuo A."/>
            <person name="Mondo S."/>
            <person name="Pangilinan J."/>
            <person name="Riley R."/>
            <person name="Labutti K."/>
            <person name="Andreopoulos B."/>
            <person name="Lipzen A."/>
            <person name="Chen C."/>
            <person name="Yanf M."/>
            <person name="Daum C."/>
            <person name="Ng V."/>
            <person name="Clum A."/>
            <person name="Steindorff A."/>
            <person name="Ohm R."/>
            <person name="Martin F."/>
            <person name="Silar P."/>
            <person name="Natvig D."/>
            <person name="Lalanne C."/>
            <person name="Gautier V."/>
            <person name="Ament-Velasquez S.L."/>
            <person name="Kruys A."/>
            <person name="Hutchinson M.I."/>
            <person name="Powell A.J."/>
            <person name="Barry K."/>
            <person name="Miller A.N."/>
            <person name="Grigoriev I.V."/>
            <person name="Debuchy R."/>
            <person name="Gladieux P."/>
            <person name="Thoren M.H."/>
            <person name="Johannesson H."/>
        </authorList>
    </citation>
    <scope>NUCLEOTIDE SEQUENCE</scope>
    <source>
        <strain evidence="2">CBS 540.89</strain>
    </source>
</reference>
<feature type="non-terminal residue" evidence="2">
    <location>
        <position position="1"/>
    </location>
</feature>
<evidence type="ECO:0000259" key="1">
    <source>
        <dbReference type="PROSITE" id="PS50097"/>
    </source>
</evidence>
<dbReference type="AlphaFoldDB" id="A0AA40A735"/>
<dbReference type="InterPro" id="IPR000210">
    <property type="entry name" value="BTB/POZ_dom"/>
</dbReference>
<feature type="domain" description="BTB" evidence="1">
    <location>
        <begin position="1"/>
        <end position="61"/>
    </location>
</feature>
<dbReference type="EMBL" id="JAUKTV010000017">
    <property type="protein sequence ID" value="KAK0710531.1"/>
    <property type="molecule type" value="Genomic_DNA"/>
</dbReference>
<comment type="caution">
    <text evidence="2">The sequence shown here is derived from an EMBL/GenBank/DDBJ whole genome shotgun (WGS) entry which is preliminary data.</text>
</comment>
<dbReference type="PANTHER" id="PTHR47843">
    <property type="entry name" value="BTB DOMAIN-CONTAINING PROTEIN-RELATED"/>
    <property type="match status" value="1"/>
</dbReference>
<dbReference type="PROSITE" id="PS50097">
    <property type="entry name" value="BTB"/>
    <property type="match status" value="1"/>
</dbReference>
<keyword evidence="3" id="KW-1185">Reference proteome</keyword>
<accession>A0AA40A735</accession>
<dbReference type="Gene3D" id="3.30.710.10">
    <property type="entry name" value="Potassium Channel Kv1.1, Chain A"/>
    <property type="match status" value="1"/>
</dbReference>
<gene>
    <name evidence="2" type="ORF">B0T21DRAFT_254643</name>
</gene>
<name>A0AA40A735_9PEZI</name>
<dbReference type="SUPFAM" id="SSF54695">
    <property type="entry name" value="POZ domain"/>
    <property type="match status" value="1"/>
</dbReference>
<evidence type="ECO:0000313" key="3">
    <source>
        <dbReference type="Proteomes" id="UP001172159"/>
    </source>
</evidence>
<dbReference type="InterPro" id="IPR011333">
    <property type="entry name" value="SKP1/BTB/POZ_sf"/>
</dbReference>
<dbReference type="Pfam" id="PF00651">
    <property type="entry name" value="BTB"/>
    <property type="match status" value="1"/>
</dbReference>
<sequence>MTIICGDRTWNVHRAIVCTSCRFFEKALDGNWKAAHDNTINLSVHAPWMIDRLLEFIYTGQYSGYCYTSKPQWDHVGEDLDANCNKCSTLLTKDQLCHGLDESIVPATFDSPTISERVTSWGFRDSSFSPERIREGLWIS</sequence>
<evidence type="ECO:0000313" key="2">
    <source>
        <dbReference type="EMBL" id="KAK0710531.1"/>
    </source>
</evidence>
<protein>
    <recommendedName>
        <fullName evidence="1">BTB domain-containing protein</fullName>
    </recommendedName>
</protein>
<proteinExistence type="predicted"/>